<dbReference type="PROSITE" id="PS51762">
    <property type="entry name" value="GH16_2"/>
    <property type="match status" value="1"/>
</dbReference>
<proteinExistence type="inferred from homology"/>
<comment type="similarity">
    <text evidence="1">Belongs to the glycosyl hydrolase 16 family.</text>
</comment>
<gene>
    <name evidence="3" type="ORF">SAMN05192568_102865</name>
</gene>
<dbReference type="PANTHER" id="PTHR10963">
    <property type="entry name" value="GLYCOSYL HYDROLASE-RELATED"/>
    <property type="match status" value="1"/>
</dbReference>
<dbReference type="OrthoDB" id="9809583at2"/>
<sequence>MPIDPNNLTQTATLTYSAEFNTLDLWNETSGLDTAGGPQWGSYVTATGTRPFNQEQEWYLRADHLVGGSGAALPNPFGVHDGILTITAAPSDPALRPDLGGQPYTSGMINTSHSFSQTYGYFEMRAELPAGQGVWPAFWLLAKDGSWPPEIDVMEMLGHDPGTLYTSVHSLAPGQTPGNHTLSQGVSQVADMSGGFHTYGVDWEPDSLAFYYDGQEVYRTPTPASLDKPMYMIANLAIGGTWPGDADGTTPFPAQMNIDYLRAYQANPNTGTSASLEPVFHFYDASTGQHLYTASTAERDAIKTSQPAYAYQGVGWAAPTGSTGTEDVFHFTNAATGDDFYTTSTAERDGLLGSSSGYHYDGVAFEAYADPSAPGASAMTIERFVNTESGRHYYASSAAEITFIEQGHAGTGWVDEGHAFTLHAPTQSMFGL</sequence>
<dbReference type="InterPro" id="IPR050546">
    <property type="entry name" value="Glycosyl_Hydrlase_16"/>
</dbReference>
<dbReference type="EMBL" id="FOTK01000028">
    <property type="protein sequence ID" value="SFM35889.1"/>
    <property type="molecule type" value="Genomic_DNA"/>
</dbReference>
<evidence type="ECO:0000259" key="2">
    <source>
        <dbReference type="PROSITE" id="PS51762"/>
    </source>
</evidence>
<dbReference type="InterPro" id="IPR043708">
    <property type="entry name" value="DUF5648"/>
</dbReference>
<dbReference type="AlphaFoldDB" id="A0A1I4Q744"/>
<name>A0A1I4Q744_9HYPH</name>
<dbReference type="Pfam" id="PF18885">
    <property type="entry name" value="DUF5648"/>
    <property type="match status" value="1"/>
</dbReference>
<dbReference type="SUPFAM" id="SSF49899">
    <property type="entry name" value="Concanavalin A-like lectins/glucanases"/>
    <property type="match status" value="1"/>
</dbReference>
<evidence type="ECO:0000256" key="1">
    <source>
        <dbReference type="ARBA" id="ARBA00006865"/>
    </source>
</evidence>
<evidence type="ECO:0000313" key="4">
    <source>
        <dbReference type="Proteomes" id="UP000199048"/>
    </source>
</evidence>
<dbReference type="InterPro" id="IPR013320">
    <property type="entry name" value="ConA-like_dom_sf"/>
</dbReference>
<dbReference type="GO" id="GO:0004553">
    <property type="term" value="F:hydrolase activity, hydrolyzing O-glycosyl compounds"/>
    <property type="evidence" value="ECO:0007669"/>
    <property type="project" value="InterPro"/>
</dbReference>
<dbReference type="GO" id="GO:0005975">
    <property type="term" value="P:carbohydrate metabolic process"/>
    <property type="evidence" value="ECO:0007669"/>
    <property type="project" value="InterPro"/>
</dbReference>
<evidence type="ECO:0000313" key="3">
    <source>
        <dbReference type="EMBL" id="SFM35889.1"/>
    </source>
</evidence>
<dbReference type="Proteomes" id="UP000199048">
    <property type="component" value="Unassembled WGS sequence"/>
</dbReference>
<dbReference type="STRING" id="582667.SAMN05192568_102865"/>
<dbReference type="RefSeq" id="WP_092044289.1">
    <property type="nucleotide sequence ID" value="NZ_FOTK01000028.1"/>
</dbReference>
<accession>A0A1I4Q744</accession>
<dbReference type="Pfam" id="PF00722">
    <property type="entry name" value="Glyco_hydro_16"/>
    <property type="match status" value="1"/>
</dbReference>
<dbReference type="CDD" id="cd08023">
    <property type="entry name" value="GH16_laminarinase_like"/>
    <property type="match status" value="1"/>
</dbReference>
<organism evidence="3 4">
    <name type="scientific">Methylobacterium pseudosasicola</name>
    <dbReference type="NCBI Taxonomy" id="582667"/>
    <lineage>
        <taxon>Bacteria</taxon>
        <taxon>Pseudomonadati</taxon>
        <taxon>Pseudomonadota</taxon>
        <taxon>Alphaproteobacteria</taxon>
        <taxon>Hyphomicrobiales</taxon>
        <taxon>Methylobacteriaceae</taxon>
        <taxon>Methylobacterium</taxon>
    </lineage>
</organism>
<dbReference type="PANTHER" id="PTHR10963:SF55">
    <property type="entry name" value="GLYCOSIDE HYDROLASE FAMILY 16 PROTEIN"/>
    <property type="match status" value="1"/>
</dbReference>
<feature type="domain" description="GH16" evidence="2">
    <location>
        <begin position="1"/>
        <end position="269"/>
    </location>
</feature>
<dbReference type="InterPro" id="IPR000757">
    <property type="entry name" value="Beta-glucanase-like"/>
</dbReference>
<reference evidence="4" key="1">
    <citation type="submission" date="2016-10" db="EMBL/GenBank/DDBJ databases">
        <authorList>
            <person name="Varghese N."/>
            <person name="Submissions S."/>
        </authorList>
    </citation>
    <scope>NUCLEOTIDE SEQUENCE [LARGE SCALE GENOMIC DNA]</scope>
    <source>
        <strain evidence="4">BL36</strain>
    </source>
</reference>
<keyword evidence="4" id="KW-1185">Reference proteome</keyword>
<dbReference type="Gene3D" id="2.60.120.200">
    <property type="match status" value="1"/>
</dbReference>
<protein>
    <submittedName>
        <fullName evidence="3">Beta-glucanase, GH16 family</fullName>
    </submittedName>
</protein>